<evidence type="ECO:0000256" key="6">
    <source>
        <dbReference type="ARBA" id="ARBA00022741"/>
    </source>
</evidence>
<keyword evidence="10 13" id="KW-0342">GTP-binding</keyword>
<keyword evidence="14" id="KW-0460">Magnesium</keyword>
<dbReference type="GO" id="GO:0005525">
    <property type="term" value="F:GTP binding"/>
    <property type="evidence" value="ECO:0007669"/>
    <property type="project" value="UniProtKB-KW"/>
</dbReference>
<dbReference type="GO" id="GO:0015093">
    <property type="term" value="F:ferrous iron transmembrane transporter activity"/>
    <property type="evidence" value="ECO:0007669"/>
    <property type="project" value="UniProtKB-UniRule"/>
</dbReference>
<evidence type="ECO:0000256" key="9">
    <source>
        <dbReference type="ARBA" id="ARBA00023065"/>
    </source>
</evidence>
<evidence type="ECO:0000256" key="8">
    <source>
        <dbReference type="ARBA" id="ARBA00023004"/>
    </source>
</evidence>
<keyword evidence="4 15" id="KW-0410">Iron transport</keyword>
<evidence type="ECO:0000313" key="17">
    <source>
        <dbReference type="EMBL" id="TWT46911.1"/>
    </source>
</evidence>
<evidence type="ECO:0000256" key="10">
    <source>
        <dbReference type="ARBA" id="ARBA00023134"/>
    </source>
</evidence>
<dbReference type="GO" id="GO:0046872">
    <property type="term" value="F:metal ion binding"/>
    <property type="evidence" value="ECO:0007669"/>
    <property type="project" value="UniProtKB-KW"/>
</dbReference>
<dbReference type="PANTHER" id="PTHR43185:SF1">
    <property type="entry name" value="FE(2+) TRANSPORTER FEOB"/>
    <property type="match status" value="1"/>
</dbReference>
<evidence type="ECO:0000256" key="7">
    <source>
        <dbReference type="ARBA" id="ARBA00022989"/>
    </source>
</evidence>
<comment type="function">
    <text evidence="15">Probable transporter of a GTP-driven Fe(2+) uptake system.</text>
</comment>
<dbReference type="InterPro" id="IPR003373">
    <property type="entry name" value="Fe2_transport_prot-B"/>
</dbReference>
<evidence type="ECO:0000256" key="14">
    <source>
        <dbReference type="PIRSR" id="PIRSR603373-2"/>
    </source>
</evidence>
<evidence type="ECO:0000256" key="12">
    <source>
        <dbReference type="NCBIfam" id="TIGR00437"/>
    </source>
</evidence>
<feature type="binding site" evidence="14">
    <location>
        <position position="48"/>
    </location>
    <ligand>
        <name>Mg(2+)</name>
        <dbReference type="ChEBI" id="CHEBI:18420"/>
        <label>2</label>
    </ligand>
</feature>
<dbReference type="AlphaFoldDB" id="A0A5C5WA50"/>
<dbReference type="Gene3D" id="3.40.50.300">
    <property type="entry name" value="P-loop containing nucleotide triphosphate hydrolases"/>
    <property type="match status" value="1"/>
</dbReference>
<feature type="binding site" evidence="13">
    <location>
        <begin position="59"/>
        <end position="63"/>
    </location>
    <ligand>
        <name>GTP</name>
        <dbReference type="ChEBI" id="CHEBI:37565"/>
        <label>1</label>
    </ligand>
</feature>
<feature type="transmembrane region" description="Helical" evidence="15">
    <location>
        <begin position="314"/>
        <end position="338"/>
    </location>
</feature>
<protein>
    <recommendedName>
        <fullName evidence="12 15">Ferrous iron transport protein B</fullName>
    </recommendedName>
</protein>
<feature type="domain" description="FeoB-type G" evidence="16">
    <location>
        <begin position="27"/>
        <end position="200"/>
    </location>
</feature>
<proteinExistence type="inferred from homology"/>
<dbReference type="CDD" id="cd01879">
    <property type="entry name" value="FeoB"/>
    <property type="match status" value="1"/>
</dbReference>
<name>A0A5C5WA50_9BACT</name>
<dbReference type="Pfam" id="PF07670">
    <property type="entry name" value="Gate"/>
    <property type="match status" value="2"/>
</dbReference>
<evidence type="ECO:0000256" key="1">
    <source>
        <dbReference type="ARBA" id="ARBA00004651"/>
    </source>
</evidence>
<dbReference type="PANTHER" id="PTHR43185">
    <property type="entry name" value="FERROUS IRON TRANSPORT PROTEIN B"/>
    <property type="match status" value="1"/>
</dbReference>
<feature type="transmembrane region" description="Helical" evidence="15">
    <location>
        <begin position="485"/>
        <end position="504"/>
    </location>
</feature>
<keyword evidence="8 15" id="KW-0408">Iron</keyword>
<dbReference type="SUPFAM" id="SSF52540">
    <property type="entry name" value="P-loop containing nucleoside triphosphate hydrolases"/>
    <property type="match status" value="1"/>
</dbReference>
<feature type="transmembrane region" description="Helical" evidence="15">
    <location>
        <begin position="392"/>
        <end position="418"/>
    </location>
</feature>
<dbReference type="NCBIfam" id="TIGR00437">
    <property type="entry name" value="feoB"/>
    <property type="match status" value="1"/>
</dbReference>
<feature type="binding site" evidence="14">
    <location>
        <position position="49"/>
    </location>
    <ligand>
        <name>Mg(2+)</name>
        <dbReference type="ChEBI" id="CHEBI:18420"/>
        <label>2</label>
    </ligand>
</feature>
<keyword evidence="9" id="KW-0406">Ion transport</keyword>
<feature type="binding site" evidence="14">
    <location>
        <position position="45"/>
    </location>
    <ligand>
        <name>Mg(2+)</name>
        <dbReference type="ChEBI" id="CHEBI:18420"/>
        <label>2</label>
    </ligand>
</feature>
<feature type="binding site" evidence="13">
    <location>
        <begin position="86"/>
        <end position="89"/>
    </location>
    <ligand>
        <name>GTP</name>
        <dbReference type="ChEBI" id="CHEBI:37565"/>
        <label>1</label>
    </ligand>
</feature>
<keyword evidence="11 15" id="KW-0472">Membrane</keyword>
<dbReference type="InterPro" id="IPR050860">
    <property type="entry name" value="FeoB_GTPase"/>
</dbReference>
<dbReference type="Pfam" id="PF02421">
    <property type="entry name" value="FeoB_N"/>
    <property type="match status" value="1"/>
</dbReference>
<dbReference type="PRINTS" id="PR00326">
    <property type="entry name" value="GTP1OBG"/>
</dbReference>
<evidence type="ECO:0000256" key="5">
    <source>
        <dbReference type="ARBA" id="ARBA00022692"/>
    </source>
</evidence>
<evidence type="ECO:0000256" key="4">
    <source>
        <dbReference type="ARBA" id="ARBA00022496"/>
    </source>
</evidence>
<accession>A0A5C5WA50</accession>
<keyword evidence="2 15" id="KW-0813">Transport</keyword>
<comment type="caution">
    <text evidence="17">The sequence shown here is derived from an EMBL/GenBank/DDBJ whole genome shotgun (WGS) entry which is preliminary data.</text>
</comment>
<evidence type="ECO:0000256" key="2">
    <source>
        <dbReference type="ARBA" id="ARBA00022448"/>
    </source>
</evidence>
<evidence type="ECO:0000313" key="18">
    <source>
        <dbReference type="Proteomes" id="UP000318995"/>
    </source>
</evidence>
<evidence type="ECO:0000256" key="15">
    <source>
        <dbReference type="RuleBase" id="RU362098"/>
    </source>
</evidence>
<dbReference type="PROSITE" id="PS51711">
    <property type="entry name" value="G_FEOB"/>
    <property type="match status" value="1"/>
</dbReference>
<comment type="caution">
    <text evidence="15">Lacks conserved residue(s) required for the propagation of feature annotation.</text>
</comment>
<feature type="transmembrane region" description="Helical" evidence="15">
    <location>
        <begin position="616"/>
        <end position="636"/>
    </location>
</feature>
<evidence type="ECO:0000256" key="13">
    <source>
        <dbReference type="PIRSR" id="PIRSR603373-1"/>
    </source>
</evidence>
<sequence>MSVGQSNPDLPKTATVGLATPASATDGATIALVGNPNAGKTSLFNRLTGLRAHTANFAGTTVEHRRGQLKPSTRRPLRKTPLQVIDLPGLYSFETTTPEEAIARNVLLGEHPGEARPQAIVIVVDATNLERNLPLAFEAIALGKPTLVALNMSDLTERLGLRLDLEKLSGRLGCPVVRVSARTGDGIDDLVIAIQSLADEQRLPMLDDAACACISCSGCGYASRFNWAESVRADTLSGDLNASSRVTDALDRVLTHRVGGLIAFALLMFGVFMAIFSIATVPMDLIDGLFGWAGESVGAWLPEGDLKSLVVDGVIAGVGGMLVFLPQICLLFFLLALLEESGYLARAALVMDRLMQRVGLPGQAFVPLLSAHACAIPAIMSTRVIDDRRDRLVTILVAPLMSCSARVPVYAMVVAMLLPNRPVAAALTFTGAYALGVVAALAVAWALKRTILPGESRPLVIELPNYRLPSIRNALLETVDRAWQFVQNAGTTILVISIVLWVLATYPKTDLADLPATDQQAVATLEAAGQTDQAEALLAQRSLERSLVGRLGGLMQPVFEPLGFDWKMTVGVVTSFAAREVIVSTLSILYGLGEEGDEASLLDALSTATDPAGKPVFTTATCLSLLVFYVLAMQCLPTQAVTRRETGGWKWPLFQLGYMSLLAYVAAWATHAVASLYA</sequence>
<feature type="transmembrane region" description="Helical" evidence="15">
    <location>
        <begin position="424"/>
        <end position="447"/>
    </location>
</feature>
<keyword evidence="5 15" id="KW-0812">Transmembrane</keyword>
<keyword evidence="7 15" id="KW-1133">Transmembrane helix</keyword>
<dbReference type="InterPro" id="IPR006073">
    <property type="entry name" value="GTP-bd"/>
</dbReference>
<dbReference type="GO" id="GO:0005886">
    <property type="term" value="C:plasma membrane"/>
    <property type="evidence" value="ECO:0007669"/>
    <property type="project" value="UniProtKB-SubCell"/>
</dbReference>
<feature type="binding site" evidence="13">
    <location>
        <begin position="34"/>
        <end position="41"/>
    </location>
    <ligand>
        <name>GTP</name>
        <dbReference type="ChEBI" id="CHEBI:37565"/>
        <label>1</label>
    </ligand>
</feature>
<feature type="transmembrane region" description="Helical" evidence="15">
    <location>
        <begin position="656"/>
        <end position="677"/>
    </location>
</feature>
<evidence type="ECO:0000259" key="16">
    <source>
        <dbReference type="PROSITE" id="PS51711"/>
    </source>
</evidence>
<keyword evidence="6 13" id="KW-0547">Nucleotide-binding</keyword>
<dbReference type="Proteomes" id="UP000318995">
    <property type="component" value="Unassembled WGS sequence"/>
</dbReference>
<dbReference type="InterPro" id="IPR027417">
    <property type="entry name" value="P-loop_NTPase"/>
</dbReference>
<feature type="binding site" evidence="13">
    <location>
        <begin position="151"/>
        <end position="154"/>
    </location>
    <ligand>
        <name>GTP</name>
        <dbReference type="ChEBI" id="CHEBI:37565"/>
        <label>1</label>
    </ligand>
</feature>
<keyword evidence="14" id="KW-0479">Metal-binding</keyword>
<feature type="transmembrane region" description="Helical" evidence="15">
    <location>
        <begin position="258"/>
        <end position="279"/>
    </location>
</feature>
<dbReference type="OrthoDB" id="9809127at2"/>
<dbReference type="Pfam" id="PF07664">
    <property type="entry name" value="FeoB_C"/>
    <property type="match status" value="1"/>
</dbReference>
<organism evidence="17 18">
    <name type="scientific">Botrimarina hoheduenensis</name>
    <dbReference type="NCBI Taxonomy" id="2528000"/>
    <lineage>
        <taxon>Bacteria</taxon>
        <taxon>Pseudomonadati</taxon>
        <taxon>Planctomycetota</taxon>
        <taxon>Planctomycetia</taxon>
        <taxon>Pirellulales</taxon>
        <taxon>Lacipirellulaceae</taxon>
        <taxon>Botrimarina</taxon>
    </lineage>
</organism>
<comment type="similarity">
    <text evidence="15">Belongs to the TRAFAC class TrmE-Era-EngA-EngB-Septin-like GTPase superfamily. FeoB GTPase (TC 9.A.8) family.</text>
</comment>
<evidence type="ECO:0000256" key="11">
    <source>
        <dbReference type="ARBA" id="ARBA00023136"/>
    </source>
</evidence>
<evidence type="ECO:0000256" key="3">
    <source>
        <dbReference type="ARBA" id="ARBA00022475"/>
    </source>
</evidence>
<gene>
    <name evidence="17" type="primary">feoB</name>
    <name evidence="17" type="ORF">Pla111_20130</name>
</gene>
<dbReference type="InterPro" id="IPR030389">
    <property type="entry name" value="G_FEOB_dom"/>
</dbReference>
<dbReference type="InterPro" id="IPR011640">
    <property type="entry name" value="Fe2_transport_prot_B_C"/>
</dbReference>
<keyword evidence="18" id="KW-1185">Reference proteome</keyword>
<comment type="subcellular location">
    <subcellularLocation>
        <location evidence="15">Cell inner membrane</location>
        <topology evidence="15">Multi-pass membrane protein</topology>
    </subcellularLocation>
    <subcellularLocation>
        <location evidence="1">Cell membrane</location>
        <topology evidence="1">Multi-pass membrane protein</topology>
    </subcellularLocation>
</comment>
<dbReference type="InterPro" id="IPR011642">
    <property type="entry name" value="Gate_dom"/>
</dbReference>
<keyword evidence="3" id="KW-1003">Cell membrane</keyword>
<dbReference type="EMBL" id="SJPH01000003">
    <property type="protein sequence ID" value="TWT46911.1"/>
    <property type="molecule type" value="Genomic_DNA"/>
</dbReference>
<reference evidence="17 18" key="1">
    <citation type="submission" date="2019-02" db="EMBL/GenBank/DDBJ databases">
        <title>Deep-cultivation of Planctomycetes and their phenomic and genomic characterization uncovers novel biology.</title>
        <authorList>
            <person name="Wiegand S."/>
            <person name="Jogler M."/>
            <person name="Boedeker C."/>
            <person name="Pinto D."/>
            <person name="Vollmers J."/>
            <person name="Rivas-Marin E."/>
            <person name="Kohn T."/>
            <person name="Peeters S.H."/>
            <person name="Heuer A."/>
            <person name="Rast P."/>
            <person name="Oberbeckmann S."/>
            <person name="Bunk B."/>
            <person name="Jeske O."/>
            <person name="Meyerdierks A."/>
            <person name="Storesund J.E."/>
            <person name="Kallscheuer N."/>
            <person name="Luecker S."/>
            <person name="Lage O.M."/>
            <person name="Pohl T."/>
            <person name="Merkel B.J."/>
            <person name="Hornburger P."/>
            <person name="Mueller R.-W."/>
            <person name="Bruemmer F."/>
            <person name="Labrenz M."/>
            <person name="Spormann A.M."/>
            <person name="Op Den Camp H."/>
            <person name="Overmann J."/>
            <person name="Amann R."/>
            <person name="Jetten M.S.M."/>
            <person name="Mascher T."/>
            <person name="Medema M.H."/>
            <person name="Devos D.P."/>
            <person name="Kaster A.-K."/>
            <person name="Ovreas L."/>
            <person name="Rohde M."/>
            <person name="Galperin M.Y."/>
            <person name="Jogler C."/>
        </authorList>
    </citation>
    <scope>NUCLEOTIDE SEQUENCE [LARGE SCALE GENOMIC DNA]</scope>
    <source>
        <strain evidence="17 18">Pla111</strain>
    </source>
</reference>